<sequence>MIYYTLPILSFVIAFIRLNKRRCTPLVVILLLLCFVVGALRGEGVGADYYAYLRIFLHGDETMEAGFSELIRIIKWFGGDYFHLIVLVFSLSFFTKYYVFRKMSPNPYLSLMIYLGFWFLSYEMNGIRQGLALGFIGVAVYHAWKGKMFFYWIFIGLAISVHNSALVFLPFAFFVGRPCTQGIQLIFLFIYVVLLFVDVLDPLISKIGGDLYAVKKVMDYSMDDFYNGNILYSFSTVHRVMITGLIVYAVPRMKIDDRLKNIFLWSALFNMAIYLLFGQIEIVATRLSLNYRFVECMTLAGLPSLPSRKENRLIIAYLLFGYVLIQVYSVLSIPDGKLIPFHF</sequence>
<feature type="transmembrane region" description="Helical" evidence="1">
    <location>
        <begin position="314"/>
        <end position="333"/>
    </location>
</feature>
<feature type="transmembrane region" description="Helical" evidence="1">
    <location>
        <begin position="262"/>
        <end position="280"/>
    </location>
</feature>
<proteinExistence type="predicted"/>
<gene>
    <name evidence="2" type="ORF">HMPREF1059_04068</name>
</gene>
<dbReference type="AlphaFoldDB" id="A0AAD2YGI5"/>
<feature type="transmembrane region" description="Helical" evidence="1">
    <location>
        <begin position="185"/>
        <end position="204"/>
    </location>
</feature>
<accession>A0AAD2YGI5</accession>
<dbReference type="InterPro" id="IPR049458">
    <property type="entry name" value="EpsG-like"/>
</dbReference>
<feature type="transmembrane region" description="Helical" evidence="1">
    <location>
        <begin position="111"/>
        <end position="144"/>
    </location>
</feature>
<evidence type="ECO:0000313" key="3">
    <source>
        <dbReference type="Proteomes" id="UP000006262"/>
    </source>
</evidence>
<keyword evidence="1" id="KW-0472">Membrane</keyword>
<evidence type="ECO:0000256" key="1">
    <source>
        <dbReference type="SAM" id="Phobius"/>
    </source>
</evidence>
<name>A0AAD2YGI5_PARDI</name>
<evidence type="ECO:0000313" key="2">
    <source>
        <dbReference type="EMBL" id="EKN20735.1"/>
    </source>
</evidence>
<protein>
    <recommendedName>
        <fullName evidence="4">EpsG family protein</fullName>
    </recommendedName>
</protein>
<evidence type="ECO:0008006" key="4">
    <source>
        <dbReference type="Google" id="ProtNLM"/>
    </source>
</evidence>
<dbReference type="Proteomes" id="UP000006262">
    <property type="component" value="Unassembled WGS sequence"/>
</dbReference>
<keyword evidence="1" id="KW-1133">Transmembrane helix</keyword>
<dbReference type="RefSeq" id="WP_005868281.1">
    <property type="nucleotide sequence ID" value="NZ_JH976491.1"/>
</dbReference>
<feature type="transmembrane region" description="Helical" evidence="1">
    <location>
        <begin position="230"/>
        <end position="250"/>
    </location>
</feature>
<keyword evidence="1" id="KW-0812">Transmembrane</keyword>
<comment type="caution">
    <text evidence="2">The sequence shown here is derived from an EMBL/GenBank/DDBJ whole genome shotgun (WGS) entry which is preliminary data.</text>
</comment>
<feature type="transmembrane region" description="Helical" evidence="1">
    <location>
        <begin position="81"/>
        <end position="99"/>
    </location>
</feature>
<feature type="transmembrane region" description="Helical" evidence="1">
    <location>
        <begin position="150"/>
        <end position="173"/>
    </location>
</feature>
<dbReference type="Pfam" id="PF14897">
    <property type="entry name" value="EpsG"/>
    <property type="match status" value="1"/>
</dbReference>
<reference evidence="2 3" key="1">
    <citation type="submission" date="2012-02" db="EMBL/GenBank/DDBJ databases">
        <title>The Genome Sequence of Parabacteroides distasonis CL09T03C24.</title>
        <authorList>
            <consortium name="The Broad Institute Genome Sequencing Platform"/>
            <person name="Earl A."/>
            <person name="Ward D."/>
            <person name="Feldgarden M."/>
            <person name="Gevers D."/>
            <person name="Zitomersky N.L."/>
            <person name="Coyne M.J."/>
            <person name="Comstock L.E."/>
            <person name="Young S.K."/>
            <person name="Zeng Q."/>
            <person name="Gargeya S."/>
            <person name="Fitzgerald M."/>
            <person name="Haas B."/>
            <person name="Abouelleil A."/>
            <person name="Alvarado L."/>
            <person name="Arachchi H.M."/>
            <person name="Berlin A."/>
            <person name="Chapman S.B."/>
            <person name="Gearin G."/>
            <person name="Goldberg J."/>
            <person name="Griggs A."/>
            <person name="Gujja S."/>
            <person name="Hansen M."/>
            <person name="Heiman D."/>
            <person name="Howarth C."/>
            <person name="Larimer J."/>
            <person name="Lui A."/>
            <person name="MacDonald P.J.P."/>
            <person name="McCowen C."/>
            <person name="Montmayeur A."/>
            <person name="Murphy C."/>
            <person name="Neiman D."/>
            <person name="Pearson M."/>
            <person name="Priest M."/>
            <person name="Roberts A."/>
            <person name="Saif S."/>
            <person name="Shea T."/>
            <person name="Sisk P."/>
            <person name="Stolte C."/>
            <person name="Sykes S."/>
            <person name="Wortman J."/>
            <person name="Nusbaum C."/>
            <person name="Birren B."/>
        </authorList>
    </citation>
    <scope>NUCLEOTIDE SEQUENCE [LARGE SCALE GENOMIC DNA]</scope>
    <source>
        <strain evidence="2 3">CL09T03C24</strain>
    </source>
</reference>
<organism evidence="2 3">
    <name type="scientific">Parabacteroides distasonis CL09T03C24</name>
    <dbReference type="NCBI Taxonomy" id="999417"/>
    <lineage>
        <taxon>Bacteria</taxon>
        <taxon>Pseudomonadati</taxon>
        <taxon>Bacteroidota</taxon>
        <taxon>Bacteroidia</taxon>
        <taxon>Bacteroidales</taxon>
        <taxon>Tannerellaceae</taxon>
        <taxon>Parabacteroides</taxon>
    </lineage>
</organism>
<dbReference type="EMBL" id="AGZN01000043">
    <property type="protein sequence ID" value="EKN20735.1"/>
    <property type="molecule type" value="Genomic_DNA"/>
</dbReference>
<dbReference type="GeneID" id="93525358"/>